<evidence type="ECO:0000313" key="3">
    <source>
        <dbReference type="EMBL" id="AJE45565.1"/>
    </source>
</evidence>
<dbReference type="OrthoDB" id="9811006at2"/>
<reference evidence="3 4" key="1">
    <citation type="journal article" date="2014" name="Int. J. Syst. Evol. Microbiol.">
        <title>Celeribacter indicus sp. nov., a polycyclic aromatic hydrocarbon-degrading bacterium from deep-sea sediment and reclassification of Huaishuia halophila as Celeribacter halophilus comb. nov.</title>
        <authorList>
            <person name="Lai Q."/>
            <person name="Cao J."/>
            <person name="Yuan J."/>
            <person name="Li F."/>
            <person name="Shao Z."/>
        </authorList>
    </citation>
    <scope>NUCLEOTIDE SEQUENCE [LARGE SCALE GENOMIC DNA]</scope>
    <source>
        <strain evidence="3">P73</strain>
    </source>
</reference>
<keyword evidence="1" id="KW-0732">Signal</keyword>
<proteinExistence type="predicted"/>
<feature type="chain" id="PRO_5002100369" evidence="1">
    <location>
        <begin position="20"/>
        <end position="190"/>
    </location>
</feature>
<dbReference type="PANTHER" id="PTHR34406:SF1">
    <property type="entry name" value="PROTEIN YCEI"/>
    <property type="match status" value="1"/>
</dbReference>
<evidence type="ECO:0000313" key="4">
    <source>
        <dbReference type="Proteomes" id="UP000031521"/>
    </source>
</evidence>
<dbReference type="Pfam" id="PF04264">
    <property type="entry name" value="YceI"/>
    <property type="match status" value="1"/>
</dbReference>
<name>A0A0B5DWQ7_9RHOB</name>
<dbReference type="SUPFAM" id="SSF101874">
    <property type="entry name" value="YceI-like"/>
    <property type="match status" value="1"/>
</dbReference>
<dbReference type="InterPro" id="IPR036761">
    <property type="entry name" value="TTHA0802/YceI-like_sf"/>
</dbReference>
<dbReference type="RefSeq" id="WP_043868617.1">
    <property type="nucleotide sequence ID" value="NZ_CP004393.1"/>
</dbReference>
<organism evidence="3 4">
    <name type="scientific">Celeribacter indicus</name>
    <dbReference type="NCBI Taxonomy" id="1208324"/>
    <lineage>
        <taxon>Bacteria</taxon>
        <taxon>Pseudomonadati</taxon>
        <taxon>Pseudomonadota</taxon>
        <taxon>Alphaproteobacteria</taxon>
        <taxon>Rhodobacterales</taxon>
        <taxon>Roseobacteraceae</taxon>
        <taxon>Celeribacter</taxon>
    </lineage>
</organism>
<protein>
    <submittedName>
        <fullName evidence="3">YceI family protein</fullName>
    </submittedName>
</protein>
<accession>A0A0B5DWQ7</accession>
<dbReference type="Gene3D" id="2.40.128.110">
    <property type="entry name" value="Lipid/polyisoprenoid-binding, YceI-like"/>
    <property type="match status" value="1"/>
</dbReference>
<dbReference type="PANTHER" id="PTHR34406">
    <property type="entry name" value="PROTEIN YCEI"/>
    <property type="match status" value="1"/>
</dbReference>
<sequence>MKHLLLSSALVLGATAAVAEPVEYTLDPGHSQIVFQYEHLGFSTTTGMFSGFNGTILFDEEDPANSSVEVAFPTDSLITGFDARTQHFLGGDFFGAEEHPEITFRSTSITIEDEDEGEITGDLTINGITKSVTLDAELTQQGMHPMENKPWLGFKAETTILRSDFDMGMFAPAVSDEVEIEISIEAMIAG</sequence>
<feature type="signal peptide" evidence="1">
    <location>
        <begin position="1"/>
        <end position="19"/>
    </location>
</feature>
<dbReference type="KEGG" id="cid:P73_0850"/>
<gene>
    <name evidence="3" type="ORF">P73_0850</name>
</gene>
<dbReference type="EMBL" id="CP004393">
    <property type="protein sequence ID" value="AJE45565.1"/>
    <property type="molecule type" value="Genomic_DNA"/>
</dbReference>
<dbReference type="InterPro" id="IPR007372">
    <property type="entry name" value="Lipid/polyisoprenoid-bd_YceI"/>
</dbReference>
<dbReference type="STRING" id="1208324.P73_0850"/>
<dbReference type="AlphaFoldDB" id="A0A0B5DWQ7"/>
<feature type="domain" description="Lipid/polyisoprenoid-binding YceI-like" evidence="2">
    <location>
        <begin position="23"/>
        <end position="187"/>
    </location>
</feature>
<keyword evidence="4" id="KW-1185">Reference proteome</keyword>
<dbReference type="Proteomes" id="UP000031521">
    <property type="component" value="Chromosome"/>
</dbReference>
<dbReference type="HOGENOM" id="CLU_071003_1_2_5"/>
<evidence type="ECO:0000256" key="1">
    <source>
        <dbReference type="SAM" id="SignalP"/>
    </source>
</evidence>
<evidence type="ECO:0000259" key="2">
    <source>
        <dbReference type="SMART" id="SM00867"/>
    </source>
</evidence>
<dbReference type="SMART" id="SM00867">
    <property type="entry name" value="YceI"/>
    <property type="match status" value="1"/>
</dbReference>